<evidence type="ECO:0000313" key="11">
    <source>
        <dbReference type="EMBL" id="KRN32284.1"/>
    </source>
</evidence>
<name>A0A0R2G4S6_9LACO</name>
<dbReference type="GO" id="GO:0008800">
    <property type="term" value="F:beta-lactamase activity"/>
    <property type="evidence" value="ECO:0007669"/>
    <property type="project" value="InterPro"/>
</dbReference>
<feature type="binding site" evidence="8">
    <location>
        <position position="247"/>
    </location>
    <ligand>
        <name>substrate</name>
    </ligand>
</feature>
<dbReference type="FunCoup" id="A0A0R2G4S6">
    <property type="interactions" value="180"/>
</dbReference>
<dbReference type="PRINTS" id="PR00725">
    <property type="entry name" value="DADACBPTASE1"/>
</dbReference>
<dbReference type="InterPro" id="IPR018044">
    <property type="entry name" value="Peptidase_S11"/>
</dbReference>
<evidence type="ECO:0000256" key="2">
    <source>
        <dbReference type="ARBA" id="ARBA00022729"/>
    </source>
</evidence>
<dbReference type="GO" id="GO:0008360">
    <property type="term" value="P:regulation of cell shape"/>
    <property type="evidence" value="ECO:0007669"/>
    <property type="project" value="UniProtKB-KW"/>
</dbReference>
<evidence type="ECO:0000256" key="1">
    <source>
        <dbReference type="ARBA" id="ARBA00007164"/>
    </source>
</evidence>
<evidence type="ECO:0000256" key="3">
    <source>
        <dbReference type="ARBA" id="ARBA00022801"/>
    </source>
</evidence>
<sequence length="414" mass="44773">MKGMSKLVTGLVGVMIGMVPILSSAAVIKPQVQTRSAVVVDQVTGQVLADKDGEERLPIASLSKLVVVYLVAQQLKQGKLQMEQSVYVPEKIARFTQTGNLDTVPLTSEHPYTVRDLLTAALLPSGNGAAMTLANLVATSQAAYNRRAERLLTSWGIKGVHWYSAAGLSEADLGPFKSSKISPKAENKLSAREVALVAQHLVQDFPQVVSITAQKQAQIPDLNGQSKTIKNSNQLVGNRRYQIRGLKTGQTPDDGTNLVTIAQVKRRPVITVALNTGQQGRQVVFSTTLSLLDQVQAQTKTVVLKQLKGRSTLNLLTAKNQQVPVKVAAPVTVFVARQEENEATLKLIQPAAKAKLPQAPLKKASQVGQAELVFQNKQDADFLQNQAPKPPVVTSQPVSRANWLVLCWRRLGLG</sequence>
<dbReference type="STRING" id="1123500.GCA_000420365_00799"/>
<feature type="domain" description="Peptidase S11 D-alanyl-D-alanine carboxypeptidase A N-terminal" evidence="10">
    <location>
        <begin position="27"/>
        <end position="276"/>
    </location>
</feature>
<comment type="caution">
    <text evidence="11">The sequence shown here is derived from an EMBL/GenBank/DDBJ whole genome shotgun (WGS) entry which is preliminary data.</text>
</comment>
<dbReference type="InterPro" id="IPR037167">
    <property type="entry name" value="Peptidase_S11_C_sf"/>
</dbReference>
<evidence type="ECO:0000256" key="9">
    <source>
        <dbReference type="RuleBase" id="RU004016"/>
    </source>
</evidence>
<protein>
    <recommendedName>
        <fullName evidence="10">Peptidase S11 D-alanyl-D-alanine carboxypeptidase A N-terminal domain-containing protein</fullName>
    </recommendedName>
</protein>
<dbReference type="EMBL" id="JQAX01000002">
    <property type="protein sequence ID" value="KRN32284.1"/>
    <property type="molecule type" value="Genomic_DNA"/>
</dbReference>
<feature type="active site" evidence="7">
    <location>
        <position position="125"/>
    </location>
</feature>
<dbReference type="GO" id="GO:0006508">
    <property type="term" value="P:proteolysis"/>
    <property type="evidence" value="ECO:0007669"/>
    <property type="project" value="InterPro"/>
</dbReference>
<dbReference type="InterPro" id="IPR001967">
    <property type="entry name" value="Peptidase_S11_N"/>
</dbReference>
<dbReference type="Pfam" id="PF00768">
    <property type="entry name" value="Peptidase_S11"/>
    <property type="match status" value="1"/>
</dbReference>
<dbReference type="UniPathway" id="UPA00219"/>
<proteinExistence type="inferred from homology"/>
<dbReference type="GO" id="GO:0071555">
    <property type="term" value="P:cell wall organization"/>
    <property type="evidence" value="ECO:0007669"/>
    <property type="project" value="UniProtKB-KW"/>
</dbReference>
<evidence type="ECO:0000256" key="4">
    <source>
        <dbReference type="ARBA" id="ARBA00022960"/>
    </source>
</evidence>
<feature type="active site" description="Acyl-ester intermediate" evidence="7">
    <location>
        <position position="64"/>
    </location>
</feature>
<dbReference type="GO" id="GO:0009252">
    <property type="term" value="P:peptidoglycan biosynthetic process"/>
    <property type="evidence" value="ECO:0007669"/>
    <property type="project" value="UniProtKB-UniPathway"/>
</dbReference>
<evidence type="ECO:0000256" key="5">
    <source>
        <dbReference type="ARBA" id="ARBA00022984"/>
    </source>
</evidence>
<dbReference type="PATRIC" id="fig|1123500.6.peg.638"/>
<evidence type="ECO:0000313" key="12">
    <source>
        <dbReference type="Proteomes" id="UP000051296"/>
    </source>
</evidence>
<evidence type="ECO:0000256" key="6">
    <source>
        <dbReference type="ARBA" id="ARBA00023316"/>
    </source>
</evidence>
<evidence type="ECO:0000259" key="10">
    <source>
        <dbReference type="Pfam" id="PF00768"/>
    </source>
</evidence>
<keyword evidence="3" id="KW-0378">Hydrolase</keyword>
<keyword evidence="5" id="KW-0573">Peptidoglycan synthesis</keyword>
<dbReference type="GO" id="GO:0046677">
    <property type="term" value="P:response to antibiotic"/>
    <property type="evidence" value="ECO:0007669"/>
    <property type="project" value="InterPro"/>
</dbReference>
<accession>A0A0R2G4S6</accession>
<dbReference type="GO" id="GO:0009002">
    <property type="term" value="F:serine-type D-Ala-D-Ala carboxypeptidase activity"/>
    <property type="evidence" value="ECO:0007669"/>
    <property type="project" value="InterPro"/>
</dbReference>
<dbReference type="RefSeq" id="WP_022791567.1">
    <property type="nucleotide sequence ID" value="NZ_ATUU01000002.1"/>
</dbReference>
<dbReference type="InterPro" id="IPR012338">
    <property type="entry name" value="Beta-lactam/transpept-like"/>
</dbReference>
<dbReference type="Gene3D" id="3.40.710.10">
    <property type="entry name" value="DD-peptidase/beta-lactamase superfamily"/>
    <property type="match status" value="1"/>
</dbReference>
<dbReference type="Gene3D" id="2.60.410.10">
    <property type="entry name" value="D-Ala-D-Ala carboxypeptidase, C-terminal domain"/>
    <property type="match status" value="1"/>
</dbReference>
<reference evidence="11 12" key="1">
    <citation type="journal article" date="2015" name="Genome Announc.">
        <title>Expanding the biotechnology potential of lactobacilli through comparative genomics of 213 strains and associated genera.</title>
        <authorList>
            <person name="Sun Z."/>
            <person name="Harris H.M."/>
            <person name="McCann A."/>
            <person name="Guo C."/>
            <person name="Argimon S."/>
            <person name="Zhang W."/>
            <person name="Yang X."/>
            <person name="Jeffery I.B."/>
            <person name="Cooney J.C."/>
            <person name="Kagawa T.F."/>
            <person name="Liu W."/>
            <person name="Song Y."/>
            <person name="Salvetti E."/>
            <person name="Wrobel A."/>
            <person name="Rasinkangas P."/>
            <person name="Parkhill J."/>
            <person name="Rea M.C."/>
            <person name="O'Sullivan O."/>
            <person name="Ritari J."/>
            <person name="Douillard F.P."/>
            <person name="Paul Ross R."/>
            <person name="Yang R."/>
            <person name="Briner A.E."/>
            <person name="Felis G.E."/>
            <person name="de Vos W.M."/>
            <person name="Barrangou R."/>
            <person name="Klaenhammer T.R."/>
            <person name="Caufield P.W."/>
            <person name="Cui Y."/>
            <person name="Zhang H."/>
            <person name="O'Toole P.W."/>
        </authorList>
    </citation>
    <scope>NUCLEOTIDE SEQUENCE [LARGE SCALE GENOMIC DNA]</scope>
    <source>
        <strain evidence="11 12">DSM 20190</strain>
    </source>
</reference>
<dbReference type="InterPro" id="IPR000871">
    <property type="entry name" value="Beta-lactam_class-A"/>
</dbReference>
<feature type="active site" description="Acyl-ester intermediate" evidence="7">
    <location>
        <position position="61"/>
    </location>
</feature>
<dbReference type="InParanoid" id="A0A0R2G4S6"/>
<keyword evidence="6" id="KW-0961">Cell wall biogenesis/degradation</keyword>
<keyword evidence="12" id="KW-1185">Reference proteome</keyword>
<gene>
    <name evidence="11" type="ORF">IV68_GL000635</name>
</gene>
<organism evidence="11 12">
    <name type="scientific">Weissella halotolerans DSM 20190</name>
    <dbReference type="NCBI Taxonomy" id="1123500"/>
    <lineage>
        <taxon>Bacteria</taxon>
        <taxon>Bacillati</taxon>
        <taxon>Bacillota</taxon>
        <taxon>Bacilli</taxon>
        <taxon>Lactobacillales</taxon>
        <taxon>Lactobacillaceae</taxon>
        <taxon>Weissella</taxon>
    </lineage>
</organism>
<keyword evidence="4" id="KW-0133">Cell shape</keyword>
<keyword evidence="2" id="KW-0732">Signal</keyword>
<dbReference type="AlphaFoldDB" id="A0A0R2G4S6"/>
<dbReference type="SUPFAM" id="SSF56601">
    <property type="entry name" value="beta-lactamase/transpeptidase-like"/>
    <property type="match status" value="1"/>
</dbReference>
<evidence type="ECO:0000256" key="8">
    <source>
        <dbReference type="PIRSR" id="PIRSR618044-2"/>
    </source>
</evidence>
<comment type="similarity">
    <text evidence="1 9">Belongs to the peptidase S11 family.</text>
</comment>
<dbReference type="GO" id="GO:0030655">
    <property type="term" value="P:beta-lactam antibiotic catabolic process"/>
    <property type="evidence" value="ECO:0007669"/>
    <property type="project" value="InterPro"/>
</dbReference>
<dbReference type="OrthoDB" id="9791132at2"/>
<dbReference type="Proteomes" id="UP000051296">
    <property type="component" value="Unassembled WGS sequence"/>
</dbReference>
<dbReference type="PANTHER" id="PTHR35333:SF3">
    <property type="entry name" value="BETA-LACTAMASE-TYPE TRANSPEPTIDASE FOLD CONTAINING PROTEIN"/>
    <property type="match status" value="1"/>
</dbReference>
<dbReference type="eggNOG" id="COG1686">
    <property type="taxonomic scope" value="Bacteria"/>
</dbReference>
<evidence type="ECO:0000256" key="7">
    <source>
        <dbReference type="PIRSR" id="PIRSR618044-1"/>
    </source>
</evidence>
<dbReference type="PANTHER" id="PTHR35333">
    <property type="entry name" value="BETA-LACTAMASE"/>
    <property type="match status" value="1"/>
</dbReference>